<dbReference type="InterPro" id="IPR013785">
    <property type="entry name" value="Aldolase_TIM"/>
</dbReference>
<evidence type="ECO:0000256" key="1">
    <source>
        <dbReference type="ARBA" id="ARBA00004948"/>
    </source>
</evidence>
<evidence type="ECO:0000256" key="2">
    <source>
        <dbReference type="ARBA" id="ARBA00022977"/>
    </source>
</evidence>
<organism evidence="4 5">
    <name type="scientific">Bacteroides intestinalis</name>
    <dbReference type="NCBI Taxonomy" id="329854"/>
    <lineage>
        <taxon>Bacteria</taxon>
        <taxon>Pseudomonadati</taxon>
        <taxon>Bacteroidota</taxon>
        <taxon>Bacteroidia</taxon>
        <taxon>Bacteroidales</taxon>
        <taxon>Bacteroidaceae</taxon>
        <taxon>Bacteroides</taxon>
    </lineage>
</organism>
<dbReference type="OrthoDB" id="194683at2"/>
<dbReference type="GO" id="GO:0009228">
    <property type="term" value="P:thiamine biosynthetic process"/>
    <property type="evidence" value="ECO:0007669"/>
    <property type="project" value="UniProtKB-KW"/>
</dbReference>
<feature type="domain" description="Thiamine phosphate synthase/TenI" evidence="3">
    <location>
        <begin position="5"/>
        <end position="173"/>
    </location>
</feature>
<name>A0A4Q5HDF5_9BACE</name>
<dbReference type="SUPFAM" id="SSF51391">
    <property type="entry name" value="Thiamin phosphate synthase"/>
    <property type="match status" value="1"/>
</dbReference>
<dbReference type="Proteomes" id="UP000291191">
    <property type="component" value="Unassembled WGS sequence"/>
</dbReference>
<dbReference type="InterPro" id="IPR036206">
    <property type="entry name" value="ThiamineP_synth_sf"/>
</dbReference>
<dbReference type="Gene3D" id="3.20.20.70">
    <property type="entry name" value="Aldolase class I"/>
    <property type="match status" value="1"/>
</dbReference>
<dbReference type="PANTHER" id="PTHR20857:SF15">
    <property type="entry name" value="THIAMINE-PHOSPHATE SYNTHASE"/>
    <property type="match status" value="1"/>
</dbReference>
<keyword evidence="5" id="KW-1185">Reference proteome</keyword>
<dbReference type="RefSeq" id="WP_118217017.1">
    <property type="nucleotide sequence ID" value="NZ_JAQDHL010000017.1"/>
</dbReference>
<evidence type="ECO:0000313" key="5">
    <source>
        <dbReference type="Proteomes" id="UP000291191"/>
    </source>
</evidence>
<dbReference type="CDD" id="cd00564">
    <property type="entry name" value="TMP_TenI"/>
    <property type="match status" value="1"/>
</dbReference>
<dbReference type="InterPro" id="IPR022998">
    <property type="entry name" value="ThiamineP_synth_TenI"/>
</dbReference>
<gene>
    <name evidence="4" type="ORF">EAJ06_15980</name>
</gene>
<evidence type="ECO:0000313" key="4">
    <source>
        <dbReference type="EMBL" id="RYT78986.1"/>
    </source>
</evidence>
<dbReference type="EMBL" id="RCXO01000021">
    <property type="protein sequence ID" value="RYT78986.1"/>
    <property type="molecule type" value="Genomic_DNA"/>
</dbReference>
<dbReference type="Pfam" id="PF02581">
    <property type="entry name" value="TMP-TENI"/>
    <property type="match status" value="1"/>
</dbReference>
<keyword evidence="2" id="KW-0784">Thiamine biosynthesis</keyword>
<dbReference type="GO" id="GO:0004789">
    <property type="term" value="F:thiamine-phosphate diphosphorylase activity"/>
    <property type="evidence" value="ECO:0007669"/>
    <property type="project" value="TreeGrafter"/>
</dbReference>
<sequence>MKLIVITSPDFIPEEARIITGLFEVGLDLLHLRKPDATAHEVGNLLHGIPKEYRKQIVIHDFFPLKDEFSLGGIHLNSRHSEAPEGYQGLLSRACHSLEEVKTMASHFDYVLMSPVYDSISKQGYRSGYSQEALQQAQAERIINEKVVALGGISAANLSEIKALGFGGAALLGDIWNRYQTWEDAKEVLSHFGRLKKAAG</sequence>
<dbReference type="PANTHER" id="PTHR20857">
    <property type="entry name" value="THIAMINE-PHOSPHATE PYROPHOSPHORYLASE"/>
    <property type="match status" value="1"/>
</dbReference>
<comment type="caution">
    <text evidence="4">The sequence shown here is derived from an EMBL/GenBank/DDBJ whole genome shotgun (WGS) entry which is preliminary data.</text>
</comment>
<dbReference type="AlphaFoldDB" id="A0A4Q5HDF5"/>
<comment type="pathway">
    <text evidence="1">Cofactor biosynthesis; thiamine diphosphate biosynthesis.</text>
</comment>
<proteinExistence type="predicted"/>
<evidence type="ECO:0000259" key="3">
    <source>
        <dbReference type="Pfam" id="PF02581"/>
    </source>
</evidence>
<protein>
    <submittedName>
        <fullName evidence="4">Thiamine phosphate synthase</fullName>
    </submittedName>
</protein>
<dbReference type="GO" id="GO:0005737">
    <property type="term" value="C:cytoplasm"/>
    <property type="evidence" value="ECO:0007669"/>
    <property type="project" value="TreeGrafter"/>
</dbReference>
<reference evidence="4 5" key="1">
    <citation type="journal article" date="2019" name="Science, e1252229">
        <title>Invertible promoters mediate bacterial phase variation, antibiotic resistance, and host adaptation in the gut.</title>
        <authorList>
            <person name="Jiang X."/>
            <person name="Hall A.B."/>
            <person name="Arthur T.D."/>
            <person name="Plichta D.R."/>
            <person name="Covington C.T."/>
            <person name="Poyet M."/>
            <person name="Crothers J."/>
            <person name="Moses P.L."/>
            <person name="Tolonen A.C."/>
            <person name="Vlamakis H."/>
            <person name="Alm E.J."/>
            <person name="Xavier R.J."/>
        </authorList>
    </citation>
    <scope>NUCLEOTIDE SEQUENCE [LARGE SCALE GENOMIC DNA]</scope>
    <source>
        <strain evidence="5">bf_0095</strain>
    </source>
</reference>
<accession>A0A4Q5HDF5</accession>